<organism evidence="7 8">
    <name type="scientific">Pseudohongiella spirulinae</name>
    <dbReference type="NCBI Taxonomy" id="1249552"/>
    <lineage>
        <taxon>Bacteria</taxon>
        <taxon>Pseudomonadati</taxon>
        <taxon>Pseudomonadota</taxon>
        <taxon>Gammaproteobacteria</taxon>
        <taxon>Pseudomonadales</taxon>
        <taxon>Pseudohongiellaceae</taxon>
        <taxon>Pseudohongiella</taxon>
    </lineage>
</organism>
<feature type="binding site" evidence="3">
    <location>
        <position position="328"/>
    </location>
    <ligand>
        <name>CTP</name>
        <dbReference type="ChEBI" id="CHEBI:37563"/>
    </ligand>
</feature>
<dbReference type="PATRIC" id="fig|1249552.3.peg.3007"/>
<protein>
    <recommendedName>
        <fullName evidence="3">Coenzyme A biosynthesis bifunctional protein CoaBC</fullName>
    </recommendedName>
    <alternativeName>
        <fullName evidence="3">DNA/pantothenate metabolism flavoprotein</fullName>
    </alternativeName>
    <alternativeName>
        <fullName evidence="3">Phosphopantothenoylcysteine synthetase/decarboxylase</fullName>
        <shortName evidence="3">PPCS-PPCDC</shortName>
    </alternativeName>
    <domain>
        <recommendedName>
            <fullName evidence="3">Phosphopantothenoylcysteine decarboxylase</fullName>
            <shortName evidence="3">PPC decarboxylase</shortName>
            <shortName evidence="3">PPC-DC</shortName>
            <ecNumber evidence="3">4.1.1.36</ecNumber>
        </recommendedName>
        <alternativeName>
            <fullName evidence="3">CoaC</fullName>
        </alternativeName>
    </domain>
    <domain>
        <recommendedName>
            <fullName evidence="3">Phosphopantothenate--cysteine ligase</fullName>
            <ecNumber evidence="3">6.3.2.5</ecNumber>
        </recommendedName>
        <alternativeName>
            <fullName evidence="3">CoaB</fullName>
        </alternativeName>
        <alternativeName>
            <fullName evidence="3">Phosphopantothenoylcysteine synthetase</fullName>
            <shortName evidence="3">PPC synthetase</shortName>
            <shortName evidence="3">PPC-S</shortName>
        </alternativeName>
    </domain>
</protein>
<feature type="active site" description="Proton donor" evidence="3">
    <location>
        <position position="164"/>
    </location>
</feature>
<evidence type="ECO:0000256" key="1">
    <source>
        <dbReference type="ARBA" id="ARBA00022793"/>
    </source>
</evidence>
<feature type="domain" description="DNA/pantothenate metabolism flavoprotein C-terminal" evidence="6">
    <location>
        <begin position="191"/>
        <end position="400"/>
    </location>
</feature>
<dbReference type="EMBL" id="CP013189">
    <property type="protein sequence ID" value="ALO47603.1"/>
    <property type="molecule type" value="Genomic_DNA"/>
</dbReference>
<dbReference type="EC" id="4.1.1.36" evidence="3"/>
<dbReference type="HAMAP" id="MF_02225">
    <property type="entry name" value="CoaBC"/>
    <property type="match status" value="1"/>
</dbReference>
<evidence type="ECO:0000256" key="4">
    <source>
        <dbReference type="RuleBase" id="RU364078"/>
    </source>
</evidence>
<dbReference type="GO" id="GO:0004633">
    <property type="term" value="F:phosphopantothenoylcysteine decarboxylase activity"/>
    <property type="evidence" value="ECO:0007669"/>
    <property type="project" value="UniProtKB-UniRule"/>
</dbReference>
<evidence type="ECO:0000259" key="6">
    <source>
        <dbReference type="Pfam" id="PF04127"/>
    </source>
</evidence>
<feature type="binding site" evidence="3">
    <location>
        <position position="346"/>
    </location>
    <ligand>
        <name>CTP</name>
        <dbReference type="ChEBI" id="CHEBI:37563"/>
    </ligand>
</feature>
<comment type="similarity">
    <text evidence="3 4">In the C-terminal section; belongs to the PPC synthetase family.</text>
</comment>
<keyword evidence="3" id="KW-0479">Metal-binding</keyword>
<dbReference type="InterPro" id="IPR003382">
    <property type="entry name" value="Flavoprotein"/>
</dbReference>
<feature type="binding site" evidence="3">
    <location>
        <position position="284"/>
    </location>
    <ligand>
        <name>CTP</name>
        <dbReference type="ChEBI" id="CHEBI:37563"/>
    </ligand>
</feature>
<dbReference type="InterPro" id="IPR035929">
    <property type="entry name" value="CoaB-like_sf"/>
</dbReference>
<dbReference type="STRING" id="1249552.PS2015_2976"/>
<dbReference type="GO" id="GO:0015937">
    <property type="term" value="P:coenzyme A biosynthetic process"/>
    <property type="evidence" value="ECO:0007669"/>
    <property type="project" value="UniProtKB-UniRule"/>
</dbReference>
<dbReference type="Gene3D" id="3.40.50.1950">
    <property type="entry name" value="Flavin prenyltransferase-like"/>
    <property type="match status" value="1"/>
</dbReference>
<comment type="cofactor">
    <cofactor evidence="3">
        <name>FMN</name>
        <dbReference type="ChEBI" id="CHEBI:58210"/>
    </cofactor>
    <text evidence="3">Binds 1 FMN per subunit.</text>
</comment>
<evidence type="ECO:0000256" key="2">
    <source>
        <dbReference type="ARBA" id="ARBA00023239"/>
    </source>
</evidence>
<dbReference type="Pfam" id="PF04127">
    <property type="entry name" value="DFP"/>
    <property type="match status" value="1"/>
</dbReference>
<dbReference type="GO" id="GO:0046872">
    <property type="term" value="F:metal ion binding"/>
    <property type="evidence" value="ECO:0007669"/>
    <property type="project" value="UniProtKB-KW"/>
</dbReference>
<dbReference type="InterPro" id="IPR036551">
    <property type="entry name" value="Flavin_trans-like"/>
</dbReference>
<evidence type="ECO:0000313" key="8">
    <source>
        <dbReference type="Proteomes" id="UP000065641"/>
    </source>
</evidence>
<keyword evidence="3 4" id="KW-0436">Ligase</keyword>
<dbReference type="GO" id="GO:0015941">
    <property type="term" value="P:pantothenate catabolic process"/>
    <property type="evidence" value="ECO:0007669"/>
    <property type="project" value="InterPro"/>
</dbReference>
<comment type="pathway">
    <text evidence="3 4">Cofactor biosynthesis; coenzyme A biosynthesis; CoA from (R)-pantothenate: step 3/5.</text>
</comment>
<dbReference type="SUPFAM" id="SSF102645">
    <property type="entry name" value="CoaB-like"/>
    <property type="match status" value="1"/>
</dbReference>
<comment type="cofactor">
    <cofactor evidence="3">
        <name>Mg(2+)</name>
        <dbReference type="ChEBI" id="CHEBI:18420"/>
    </cofactor>
</comment>
<comment type="catalytic activity">
    <reaction evidence="3 4">
        <text>N-[(R)-4-phosphopantothenoyl]-L-cysteine + H(+) = (R)-4'-phosphopantetheine + CO2</text>
        <dbReference type="Rhea" id="RHEA:16793"/>
        <dbReference type="ChEBI" id="CHEBI:15378"/>
        <dbReference type="ChEBI" id="CHEBI:16526"/>
        <dbReference type="ChEBI" id="CHEBI:59458"/>
        <dbReference type="ChEBI" id="CHEBI:61723"/>
        <dbReference type="EC" id="4.1.1.36"/>
    </reaction>
</comment>
<dbReference type="SUPFAM" id="SSF52507">
    <property type="entry name" value="Homo-oligomeric flavin-containing Cys decarboxylases, HFCD"/>
    <property type="match status" value="1"/>
</dbReference>
<comment type="similarity">
    <text evidence="3 4">In the N-terminal section; belongs to the HFCD (homo-oligomeric flavin containing Cys decarboxylase) superfamily.</text>
</comment>
<proteinExistence type="inferred from homology"/>
<keyword evidence="3 4" id="KW-0288">FMN</keyword>
<dbReference type="AlphaFoldDB" id="A0A0S2KHJ7"/>
<feature type="binding site" evidence="3">
    <location>
        <position position="342"/>
    </location>
    <ligand>
        <name>CTP</name>
        <dbReference type="ChEBI" id="CHEBI:37563"/>
    </ligand>
</feature>
<feature type="binding site" evidence="3">
    <location>
        <begin position="310"/>
        <end position="313"/>
    </location>
    <ligand>
        <name>CTP</name>
        <dbReference type="ChEBI" id="CHEBI:37563"/>
    </ligand>
</feature>
<keyword evidence="8" id="KW-1185">Reference proteome</keyword>
<evidence type="ECO:0000259" key="5">
    <source>
        <dbReference type="Pfam" id="PF02441"/>
    </source>
</evidence>
<keyword evidence="3" id="KW-0460">Magnesium</keyword>
<dbReference type="PANTHER" id="PTHR14359:SF6">
    <property type="entry name" value="PHOSPHOPANTOTHENOYLCYSTEINE DECARBOXYLASE"/>
    <property type="match status" value="1"/>
</dbReference>
<dbReference type="UniPathway" id="UPA00241">
    <property type="reaction ID" value="UER00353"/>
</dbReference>
<comment type="pathway">
    <text evidence="3 4">Cofactor biosynthesis; coenzyme A biosynthesis; CoA from (R)-pantothenate: step 2/5.</text>
</comment>
<keyword evidence="3" id="KW-0511">Multifunctional enzyme</keyword>
<dbReference type="Proteomes" id="UP000065641">
    <property type="component" value="Chromosome"/>
</dbReference>
<dbReference type="EC" id="6.3.2.5" evidence="3"/>
<dbReference type="KEGG" id="pspi:PS2015_2976"/>
<dbReference type="GO" id="GO:0010181">
    <property type="term" value="F:FMN binding"/>
    <property type="evidence" value="ECO:0007669"/>
    <property type="project" value="UniProtKB-UniRule"/>
</dbReference>
<dbReference type="PANTHER" id="PTHR14359">
    <property type="entry name" value="HOMO-OLIGOMERIC FLAVIN CONTAINING CYS DECARBOXYLASE FAMILY"/>
    <property type="match status" value="1"/>
</dbReference>
<sequence length="411" mass="43645">MQSDSLATLANKRILLGMTGGIAAYKCAELTRLLSKAGADVRVVMTRAATEFITPLTMQALSGHRVHLDLLDVDAEAGMGHIELARWPDLILVAPASADFLARMVTGHADDLLTTLLLASKAPVALAPAMNQGMWLNRATQDNLATLVSRGAHVFGPAAGSQACGDVGPGRMLEPAELARLCADLYQPGLLNGLHITLTAGPTREAIDPVRFISNHSSGKMAYALATEAVQAGARVTLISGPVNLPAPDRVELVKVTTAQEMLDASLTAVADTDVFIGVAAVADYRVSESSDHKIKKTAETLQLTLVRNPDIIGTVAALPERPFVVGFAAETRDVVEYGRDKLKRKGLDLLFANDATATFNSDSIAATAIWPAGSSEDHQELGPANKHLVARQMLMLIRQRLDANKPETAQ</sequence>
<dbReference type="GO" id="GO:0004632">
    <property type="term" value="F:phosphopantothenate--cysteine ligase activity"/>
    <property type="evidence" value="ECO:0007669"/>
    <property type="project" value="UniProtKB-UniRule"/>
</dbReference>
<dbReference type="InterPro" id="IPR007085">
    <property type="entry name" value="DNA/pantothenate-metab_flavo_C"/>
</dbReference>
<dbReference type="Gene3D" id="3.40.50.10300">
    <property type="entry name" value="CoaB-like"/>
    <property type="match status" value="1"/>
</dbReference>
<accession>A0A0S2KHJ7</accession>
<keyword evidence="1 3" id="KW-0210">Decarboxylase</keyword>
<evidence type="ECO:0000256" key="3">
    <source>
        <dbReference type="HAMAP-Rule" id="MF_02225"/>
    </source>
</evidence>
<dbReference type="Pfam" id="PF02441">
    <property type="entry name" value="Flavoprotein"/>
    <property type="match status" value="1"/>
</dbReference>
<name>A0A0S2KHJ7_9GAMM</name>
<reference evidence="8" key="1">
    <citation type="submission" date="2015-11" db="EMBL/GenBank/DDBJ databases">
        <authorList>
            <person name="Kim K.M."/>
        </authorList>
    </citation>
    <scope>NUCLEOTIDE SEQUENCE [LARGE SCALE GENOMIC DNA]</scope>
    <source>
        <strain evidence="8">KCTC 32221</strain>
    </source>
</reference>
<dbReference type="NCBIfam" id="TIGR00521">
    <property type="entry name" value="coaBC_dfp"/>
    <property type="match status" value="1"/>
</dbReference>
<gene>
    <name evidence="3" type="primary">coaBC</name>
    <name evidence="7" type="ORF">PS2015_2976</name>
</gene>
<comment type="caution">
    <text evidence="3">Lacks conserved residue(s) required for the propagation of feature annotation.</text>
</comment>
<dbReference type="GO" id="GO:0071513">
    <property type="term" value="C:phosphopantothenoylcysteine decarboxylase complex"/>
    <property type="evidence" value="ECO:0007669"/>
    <property type="project" value="TreeGrafter"/>
</dbReference>
<feature type="region of interest" description="Phosphopantothenoylcysteine decarboxylase" evidence="3">
    <location>
        <begin position="1"/>
        <end position="195"/>
    </location>
</feature>
<feature type="domain" description="Flavoprotein" evidence="5">
    <location>
        <begin position="12"/>
        <end position="184"/>
    </location>
</feature>
<comment type="catalytic activity">
    <reaction evidence="3 4">
        <text>(R)-4'-phosphopantothenate + L-cysteine + CTP = N-[(R)-4-phosphopantothenoyl]-L-cysteine + CMP + diphosphate + H(+)</text>
        <dbReference type="Rhea" id="RHEA:19397"/>
        <dbReference type="ChEBI" id="CHEBI:10986"/>
        <dbReference type="ChEBI" id="CHEBI:15378"/>
        <dbReference type="ChEBI" id="CHEBI:33019"/>
        <dbReference type="ChEBI" id="CHEBI:35235"/>
        <dbReference type="ChEBI" id="CHEBI:37563"/>
        <dbReference type="ChEBI" id="CHEBI:59458"/>
        <dbReference type="ChEBI" id="CHEBI:60377"/>
        <dbReference type="EC" id="6.3.2.5"/>
    </reaction>
</comment>
<evidence type="ECO:0000313" key="7">
    <source>
        <dbReference type="EMBL" id="ALO47603.1"/>
    </source>
</evidence>
<feature type="binding site" evidence="3">
    <location>
        <position position="294"/>
    </location>
    <ligand>
        <name>CTP</name>
        <dbReference type="ChEBI" id="CHEBI:37563"/>
    </ligand>
</feature>
<keyword evidence="2 3" id="KW-0456">Lyase</keyword>
<keyword evidence="3 4" id="KW-0285">Flavoprotein</keyword>
<comment type="function">
    <text evidence="4">Catalyzes two steps in the biosynthesis of coenzyme A. In the first step cysteine is conjugated to 4'-phosphopantothenate to form 4-phosphopantothenoylcysteine, in the latter compound is decarboxylated to form 4'-phosphopantotheine.</text>
</comment>
<feature type="region of interest" description="Phosphopantothenate--cysteine ligase" evidence="3">
    <location>
        <begin position="196"/>
        <end position="411"/>
    </location>
</feature>
<comment type="function">
    <text evidence="3">Catalyzes two sequential steps in the biosynthesis of coenzyme A. In the first step cysteine is conjugated to 4'-phosphopantothenate to form 4-phosphopantothenoylcysteine. In the second step the latter compound is decarboxylated to form 4'-phosphopantotheine.</text>
</comment>
<dbReference type="InterPro" id="IPR005252">
    <property type="entry name" value="CoaBC"/>
</dbReference>